<dbReference type="EMBL" id="CM045759">
    <property type="protein sequence ID" value="KAI8019184.1"/>
    <property type="molecule type" value="Genomic_DNA"/>
</dbReference>
<evidence type="ECO:0000313" key="2">
    <source>
        <dbReference type="Proteomes" id="UP001060215"/>
    </source>
</evidence>
<protein>
    <submittedName>
        <fullName evidence="1">Uncharacterized protein</fullName>
    </submittedName>
</protein>
<name>A0ACC0I0M0_9ERIC</name>
<reference evidence="1 2" key="1">
    <citation type="journal article" date="2022" name="Plant J.">
        <title>Chromosome-level genome of Camellia lanceoleosa provides a valuable resource for understanding genome evolution and self-incompatibility.</title>
        <authorList>
            <person name="Gong W."/>
            <person name="Xiao S."/>
            <person name="Wang L."/>
            <person name="Liao Z."/>
            <person name="Chang Y."/>
            <person name="Mo W."/>
            <person name="Hu G."/>
            <person name="Li W."/>
            <person name="Zhao G."/>
            <person name="Zhu H."/>
            <person name="Hu X."/>
            <person name="Ji K."/>
            <person name="Xiang X."/>
            <person name="Song Q."/>
            <person name="Yuan D."/>
            <person name="Jin S."/>
            <person name="Zhang L."/>
        </authorList>
    </citation>
    <scope>NUCLEOTIDE SEQUENCE [LARGE SCALE GENOMIC DNA]</scope>
    <source>
        <strain evidence="1">SQ_2022a</strain>
    </source>
</reference>
<accession>A0ACC0I0M0</accession>
<keyword evidence="2" id="KW-1185">Reference proteome</keyword>
<comment type="caution">
    <text evidence="1">The sequence shown here is derived from an EMBL/GenBank/DDBJ whole genome shotgun (WGS) entry which is preliminary data.</text>
</comment>
<dbReference type="Proteomes" id="UP001060215">
    <property type="component" value="Chromosome 2"/>
</dbReference>
<gene>
    <name evidence="1" type="ORF">LOK49_LG04G02778</name>
</gene>
<evidence type="ECO:0000313" key="1">
    <source>
        <dbReference type="EMBL" id="KAI8019184.1"/>
    </source>
</evidence>
<organism evidence="1 2">
    <name type="scientific">Camellia lanceoleosa</name>
    <dbReference type="NCBI Taxonomy" id="1840588"/>
    <lineage>
        <taxon>Eukaryota</taxon>
        <taxon>Viridiplantae</taxon>
        <taxon>Streptophyta</taxon>
        <taxon>Embryophyta</taxon>
        <taxon>Tracheophyta</taxon>
        <taxon>Spermatophyta</taxon>
        <taxon>Magnoliopsida</taxon>
        <taxon>eudicotyledons</taxon>
        <taxon>Gunneridae</taxon>
        <taxon>Pentapetalae</taxon>
        <taxon>asterids</taxon>
        <taxon>Ericales</taxon>
        <taxon>Theaceae</taxon>
        <taxon>Camellia</taxon>
    </lineage>
</organism>
<sequence>MKLSKQMEEQSKKAKTQMEVKDVEIVLLNERIAMLVESNLYLDTEEEQIQVEVEATTPKTSPLVSSMIKRVKNRETRKEHKDPDFCYIMKRQPNQNKTVDQVEPMLEENPKTRKEEHTQHQHPTKQINTSYPVFHKLPKKSRMKLTSLWATKTSRYTVYSHAFNNV</sequence>
<proteinExistence type="predicted"/>